<protein>
    <recommendedName>
        <fullName evidence="5">Acetate kinase</fullName>
        <ecNumber evidence="5">2.7.2.1</ecNumber>
    </recommendedName>
    <alternativeName>
        <fullName evidence="5">Acetokinase</fullName>
    </alternativeName>
</protein>
<keyword evidence="5" id="KW-0479">Metal-binding</keyword>
<comment type="subcellular location">
    <subcellularLocation>
        <location evidence="5">Cytoplasm</location>
    </subcellularLocation>
</comment>
<dbReference type="InterPro" id="IPR004372">
    <property type="entry name" value="Ac/propionate_kinase"/>
</dbReference>
<comment type="function">
    <text evidence="5">Catalyzes the formation of acetyl phosphate from acetate and ATP. Can also catalyze the reverse reaction.</text>
</comment>
<dbReference type="SUPFAM" id="SSF53067">
    <property type="entry name" value="Actin-like ATPase domain"/>
    <property type="match status" value="2"/>
</dbReference>
<comment type="pathway">
    <text evidence="5">Metabolic intermediate biosynthesis; acetyl-CoA biosynthesis; acetyl-CoA from acetate: step 1/2.</text>
</comment>
<feature type="site" description="Transition state stabilizer" evidence="5">
    <location>
        <position position="176"/>
    </location>
</feature>
<dbReference type="Gene3D" id="3.30.420.40">
    <property type="match status" value="2"/>
</dbReference>
<comment type="caution">
    <text evidence="7">The sequence shown here is derived from an EMBL/GenBank/DDBJ whole genome shotgun (WGS) entry which is preliminary data.</text>
</comment>
<dbReference type="InterPro" id="IPR000890">
    <property type="entry name" value="Aliphatic_acid_kin_short-chain"/>
</dbReference>
<proteinExistence type="inferred from homology"/>
<keyword evidence="5" id="KW-0460">Magnesium</keyword>
<keyword evidence="2 5" id="KW-0547">Nucleotide-binding</keyword>
<evidence type="ECO:0000313" key="7">
    <source>
        <dbReference type="EMBL" id="MDZ8119512.1"/>
    </source>
</evidence>
<feature type="binding site" evidence="5">
    <location>
        <begin position="280"/>
        <end position="282"/>
    </location>
    <ligand>
        <name>ATP</name>
        <dbReference type="ChEBI" id="CHEBI:30616"/>
    </ligand>
</feature>
<dbReference type="InterPro" id="IPR043129">
    <property type="entry name" value="ATPase_NBD"/>
</dbReference>
<comment type="similarity">
    <text evidence="5 6">Belongs to the acetokinase family.</text>
</comment>
<feature type="site" description="Transition state stabilizer" evidence="5">
    <location>
        <position position="238"/>
    </location>
</feature>
<feature type="binding site" evidence="5">
    <location>
        <position position="7"/>
    </location>
    <ligand>
        <name>Mg(2+)</name>
        <dbReference type="ChEBI" id="CHEBI:18420"/>
    </ligand>
</feature>
<name>A0ABU5MZ96_9BACT</name>
<dbReference type="PIRSF" id="PIRSF000722">
    <property type="entry name" value="Acetate_prop_kin"/>
    <property type="match status" value="1"/>
</dbReference>
<dbReference type="PRINTS" id="PR00471">
    <property type="entry name" value="ACETATEKNASE"/>
</dbReference>
<feature type="binding site" evidence="5">
    <location>
        <position position="381"/>
    </location>
    <ligand>
        <name>Mg(2+)</name>
        <dbReference type="ChEBI" id="CHEBI:18420"/>
    </ligand>
</feature>
<evidence type="ECO:0000256" key="3">
    <source>
        <dbReference type="ARBA" id="ARBA00022777"/>
    </source>
</evidence>
<dbReference type="EC" id="2.7.2.1" evidence="5"/>
<keyword evidence="3 5" id="KW-0418">Kinase</keyword>
<evidence type="ECO:0000256" key="4">
    <source>
        <dbReference type="ARBA" id="ARBA00022840"/>
    </source>
</evidence>
<feature type="binding site" evidence="5">
    <location>
        <position position="87"/>
    </location>
    <ligand>
        <name>substrate</name>
    </ligand>
</feature>
<dbReference type="GO" id="GO:0008776">
    <property type="term" value="F:acetate kinase activity"/>
    <property type="evidence" value="ECO:0007669"/>
    <property type="project" value="UniProtKB-EC"/>
</dbReference>
<organism evidence="7 8">
    <name type="scientific">Pontiella agarivorans</name>
    <dbReference type="NCBI Taxonomy" id="3038953"/>
    <lineage>
        <taxon>Bacteria</taxon>
        <taxon>Pseudomonadati</taxon>
        <taxon>Kiritimatiellota</taxon>
        <taxon>Kiritimatiellia</taxon>
        <taxon>Kiritimatiellales</taxon>
        <taxon>Pontiellaceae</taxon>
        <taxon>Pontiella</taxon>
    </lineage>
</organism>
<gene>
    <name evidence="5" type="primary">ackA</name>
    <name evidence="7" type="ORF">P9H32_12840</name>
</gene>
<dbReference type="HAMAP" id="MF_00020">
    <property type="entry name" value="Acetate_kinase"/>
    <property type="match status" value="1"/>
</dbReference>
<feature type="binding site" evidence="5">
    <location>
        <position position="14"/>
    </location>
    <ligand>
        <name>ATP</name>
        <dbReference type="ChEBI" id="CHEBI:30616"/>
    </ligand>
</feature>
<sequence length="412" mass="45001">MNILVFNCGSSSLKYRLIAFPAETEIAAGEAQRVGPATAESSRIYHRVGGGEQKVHYADMPNHGAAFKEVMHLLEEAGLKPDALGHRTVHGGTRFTQPTRMNPEAVQRLEALNNLAPLHNPPTLNLMHSCSMQYPDLPQVAVFDTAFHATIPEEAYTYAIPEKLRERHGLRKYGFHGTSHRFVVEEAARILNKPLNTLNVVSCHLGSGGASLCAVKNGRSVDNTMGFSPLQGLIMSTRCGDIDPALTLSLLISEKGGESAVEKVLNTRSGVLGLSGTSGDIRDILTTDDPDESVRDTAAAYIWRIRKYLGAYLTVIGQPDAVIFTDTVGEQVPDVREKVCRDLTCFGLQLDTGKNRTATTLPCDIAAPESRMHILVIQTNEELAIARETYQLLQQPINTSPEKESEDEKLTA</sequence>
<keyword evidence="8" id="KW-1185">Reference proteome</keyword>
<keyword evidence="1 5" id="KW-0808">Transferase</keyword>
<evidence type="ECO:0000256" key="1">
    <source>
        <dbReference type="ARBA" id="ARBA00022679"/>
    </source>
</evidence>
<comment type="catalytic activity">
    <reaction evidence="5">
        <text>acetate + ATP = acetyl phosphate + ADP</text>
        <dbReference type="Rhea" id="RHEA:11352"/>
        <dbReference type="ChEBI" id="CHEBI:22191"/>
        <dbReference type="ChEBI" id="CHEBI:30089"/>
        <dbReference type="ChEBI" id="CHEBI:30616"/>
        <dbReference type="ChEBI" id="CHEBI:456216"/>
        <dbReference type="EC" id="2.7.2.1"/>
    </reaction>
</comment>
<keyword evidence="4 5" id="KW-0067">ATP-binding</keyword>
<evidence type="ECO:0000256" key="6">
    <source>
        <dbReference type="RuleBase" id="RU003835"/>
    </source>
</evidence>
<dbReference type="PANTHER" id="PTHR21060">
    <property type="entry name" value="ACETATE KINASE"/>
    <property type="match status" value="1"/>
</dbReference>
<dbReference type="Proteomes" id="UP001290861">
    <property type="component" value="Unassembled WGS sequence"/>
</dbReference>
<evidence type="ECO:0000256" key="2">
    <source>
        <dbReference type="ARBA" id="ARBA00022741"/>
    </source>
</evidence>
<reference evidence="7 8" key="1">
    <citation type="journal article" date="2024" name="Appl. Environ. Microbiol.">
        <title>Pontiella agarivorans sp. nov., a novel marine anaerobic bacterium capable of degrading macroalgal polysaccharides and fixing nitrogen.</title>
        <authorList>
            <person name="Liu N."/>
            <person name="Kivenson V."/>
            <person name="Peng X."/>
            <person name="Cui Z."/>
            <person name="Lankiewicz T.S."/>
            <person name="Gosselin K.M."/>
            <person name="English C.J."/>
            <person name="Blair E.M."/>
            <person name="O'Malley M.A."/>
            <person name="Valentine D.L."/>
        </authorList>
    </citation>
    <scope>NUCLEOTIDE SEQUENCE [LARGE SCALE GENOMIC DNA]</scope>
    <source>
        <strain evidence="7 8">NLcol2</strain>
    </source>
</reference>
<dbReference type="EMBL" id="JARVCO010000010">
    <property type="protein sequence ID" value="MDZ8119512.1"/>
    <property type="molecule type" value="Genomic_DNA"/>
</dbReference>
<accession>A0ABU5MZ96</accession>
<dbReference type="PANTHER" id="PTHR21060:SF15">
    <property type="entry name" value="ACETATE KINASE-RELATED"/>
    <property type="match status" value="1"/>
</dbReference>
<dbReference type="Pfam" id="PF00871">
    <property type="entry name" value="Acetate_kinase"/>
    <property type="match status" value="1"/>
</dbReference>
<comment type="subunit">
    <text evidence="5">Homodimer.</text>
</comment>
<comment type="cofactor">
    <cofactor evidence="5">
        <name>Mg(2+)</name>
        <dbReference type="ChEBI" id="CHEBI:18420"/>
    </cofactor>
    <cofactor evidence="5">
        <name>Mn(2+)</name>
        <dbReference type="ChEBI" id="CHEBI:29035"/>
    </cofactor>
    <text evidence="5">Mg(2+). Can also accept Mn(2+).</text>
</comment>
<feature type="active site" description="Proton donor/acceptor" evidence="5">
    <location>
        <position position="144"/>
    </location>
</feature>
<dbReference type="RefSeq" id="WP_322609294.1">
    <property type="nucleotide sequence ID" value="NZ_JARVCO010000010.1"/>
</dbReference>
<evidence type="ECO:0000313" key="8">
    <source>
        <dbReference type="Proteomes" id="UP001290861"/>
    </source>
</evidence>
<dbReference type="NCBIfam" id="TIGR00016">
    <property type="entry name" value="ackA"/>
    <property type="match status" value="1"/>
</dbReference>
<evidence type="ECO:0000256" key="5">
    <source>
        <dbReference type="HAMAP-Rule" id="MF_00020"/>
    </source>
</evidence>
<comment type="caution">
    <text evidence="5">Lacks conserved residue(s) required for the propagation of feature annotation.</text>
</comment>
<keyword evidence="5" id="KW-0963">Cytoplasm</keyword>